<dbReference type="OrthoDB" id="1363133at2"/>
<keyword evidence="3" id="KW-1185">Reference proteome</keyword>
<evidence type="ECO:0000259" key="1">
    <source>
        <dbReference type="Pfam" id="PF24722"/>
    </source>
</evidence>
<gene>
    <name evidence="2" type="ORF">E6C50_07755</name>
</gene>
<sequence>MKTFNETLVQKMERLANLTIQSLQSGKTVCTKRCLNLADQLLQKGNAEMKNAITNVYLFSVSHYMELNRYPMAKLLPVSLHKEYIKQINTSGV</sequence>
<reference evidence="2 3" key="1">
    <citation type="submission" date="2019-04" db="EMBL/GenBank/DDBJ databases">
        <title>Flavobacterium sp. nov. isolated from construction timber.</title>
        <authorList>
            <person name="Lin S.-Y."/>
            <person name="Chang C.-T."/>
            <person name="Young C.-C."/>
        </authorList>
    </citation>
    <scope>NUCLEOTIDE SEQUENCE [LARGE SCALE GENOMIC DNA]</scope>
    <source>
        <strain evidence="2 3">CC-CTC003</strain>
    </source>
</reference>
<feature type="domain" description="DUF7674" evidence="1">
    <location>
        <begin position="10"/>
        <end position="88"/>
    </location>
</feature>
<dbReference type="InterPro" id="IPR056091">
    <property type="entry name" value="DUF7674"/>
</dbReference>
<dbReference type="RefSeq" id="WP_136402632.1">
    <property type="nucleotide sequence ID" value="NZ_SSNZ01000002.1"/>
</dbReference>
<proteinExistence type="predicted"/>
<name>A0A4S4A088_9FLAO</name>
<comment type="caution">
    <text evidence="2">The sequence shown here is derived from an EMBL/GenBank/DDBJ whole genome shotgun (WGS) entry which is preliminary data.</text>
</comment>
<dbReference type="Pfam" id="PF24722">
    <property type="entry name" value="DUF7674"/>
    <property type="match status" value="1"/>
</dbReference>
<dbReference type="Proteomes" id="UP000307507">
    <property type="component" value="Unassembled WGS sequence"/>
</dbReference>
<accession>A0A4S4A088</accession>
<evidence type="ECO:0000313" key="2">
    <source>
        <dbReference type="EMBL" id="THF51648.1"/>
    </source>
</evidence>
<evidence type="ECO:0000313" key="3">
    <source>
        <dbReference type="Proteomes" id="UP000307507"/>
    </source>
</evidence>
<organism evidence="2 3">
    <name type="scientific">Flavobacterium supellecticarium</name>
    <dbReference type="NCBI Taxonomy" id="2565924"/>
    <lineage>
        <taxon>Bacteria</taxon>
        <taxon>Pseudomonadati</taxon>
        <taxon>Bacteroidota</taxon>
        <taxon>Flavobacteriia</taxon>
        <taxon>Flavobacteriales</taxon>
        <taxon>Flavobacteriaceae</taxon>
        <taxon>Flavobacterium</taxon>
    </lineage>
</organism>
<protein>
    <recommendedName>
        <fullName evidence="1">DUF7674 domain-containing protein</fullName>
    </recommendedName>
</protein>
<dbReference type="EMBL" id="SSNZ01000002">
    <property type="protein sequence ID" value="THF51648.1"/>
    <property type="molecule type" value="Genomic_DNA"/>
</dbReference>
<dbReference type="AlphaFoldDB" id="A0A4S4A088"/>